<organism evidence="17">
    <name type="scientific">Sesamum calycinum</name>
    <dbReference type="NCBI Taxonomy" id="2727403"/>
    <lineage>
        <taxon>Eukaryota</taxon>
        <taxon>Viridiplantae</taxon>
        <taxon>Streptophyta</taxon>
        <taxon>Embryophyta</taxon>
        <taxon>Tracheophyta</taxon>
        <taxon>Spermatophyta</taxon>
        <taxon>Magnoliopsida</taxon>
        <taxon>eudicotyledons</taxon>
        <taxon>Gunneridae</taxon>
        <taxon>Pentapetalae</taxon>
        <taxon>asterids</taxon>
        <taxon>lamiids</taxon>
        <taxon>Lamiales</taxon>
        <taxon>Pedaliaceae</taxon>
        <taxon>Sesamum</taxon>
    </lineage>
</organism>
<feature type="transmembrane region" description="Helical" evidence="14">
    <location>
        <begin position="467"/>
        <end position="484"/>
    </location>
</feature>
<evidence type="ECO:0000256" key="4">
    <source>
        <dbReference type="ARBA" id="ARBA00022448"/>
    </source>
</evidence>
<feature type="transmembrane region" description="Helical" evidence="14">
    <location>
        <begin position="1083"/>
        <end position="1101"/>
    </location>
</feature>
<dbReference type="InterPro" id="IPR044726">
    <property type="entry name" value="ABCC_6TM_D2"/>
</dbReference>
<keyword evidence="10 14" id="KW-1133">Transmembrane helix</keyword>
<dbReference type="GO" id="GO:0016020">
    <property type="term" value="C:membrane"/>
    <property type="evidence" value="ECO:0007669"/>
    <property type="project" value="UniProtKB-SubCell"/>
</dbReference>
<feature type="transmembrane region" description="Helical" evidence="14">
    <location>
        <begin position="325"/>
        <end position="343"/>
    </location>
</feature>
<reference evidence="17" key="2">
    <citation type="journal article" date="2024" name="Plant">
        <title>Genomic evolution and insights into agronomic trait innovations of Sesamum species.</title>
        <authorList>
            <person name="Miao H."/>
            <person name="Wang L."/>
            <person name="Qu L."/>
            <person name="Liu H."/>
            <person name="Sun Y."/>
            <person name="Le M."/>
            <person name="Wang Q."/>
            <person name="Wei S."/>
            <person name="Zheng Y."/>
            <person name="Lin W."/>
            <person name="Duan Y."/>
            <person name="Cao H."/>
            <person name="Xiong S."/>
            <person name="Wang X."/>
            <person name="Wei L."/>
            <person name="Li C."/>
            <person name="Ma Q."/>
            <person name="Ju M."/>
            <person name="Zhao R."/>
            <person name="Li G."/>
            <person name="Mu C."/>
            <person name="Tian Q."/>
            <person name="Mei H."/>
            <person name="Zhang T."/>
            <person name="Gao T."/>
            <person name="Zhang H."/>
        </authorList>
    </citation>
    <scope>NUCLEOTIDE SEQUENCE</scope>
    <source>
        <strain evidence="17">KEN8</strain>
    </source>
</reference>
<comment type="similarity">
    <text evidence="2">Belongs to the ABC transporter superfamily. ABCC family. Conjugate transporter (TC 3.A.1.208) subfamily.</text>
</comment>
<evidence type="ECO:0000256" key="11">
    <source>
        <dbReference type="ARBA" id="ARBA00023136"/>
    </source>
</evidence>
<dbReference type="InterPro" id="IPR003439">
    <property type="entry name" value="ABC_transporter-like_ATP-bd"/>
</dbReference>
<dbReference type="PANTHER" id="PTHR24223">
    <property type="entry name" value="ATP-BINDING CASSETTE SUB-FAMILY C"/>
    <property type="match status" value="1"/>
</dbReference>
<dbReference type="CDD" id="cd18579">
    <property type="entry name" value="ABC_6TM_ABCC_D1"/>
    <property type="match status" value="1"/>
</dbReference>
<dbReference type="CDD" id="cd18580">
    <property type="entry name" value="ABC_6TM_ABCC_D2"/>
    <property type="match status" value="1"/>
</dbReference>
<feature type="transmembrane region" description="Helical" evidence="14">
    <location>
        <begin position="131"/>
        <end position="149"/>
    </location>
</feature>
<sequence>MSSSSWITTLSCSASVVQSSEGSASAAIQWLRFIFLSPCPQRVLLSSVDILFLVVMLGFAIQKLRSRFNSNRHRHSEINDPLIGNKRELVKTSFWFKLTLTVTGVVAVLSTVLCILAFVGTAEFPWKTVDGLYWLFQAITNAVIAVLIVHEKRFKATIHPLTLRVYWIVDFVVLALFFASGLVRLISFQEAGSELRLVDIGSIIVFALSIVFLVAAIKGTTGIQVVGNSEAVMDSETIYDSLLDKSNVTGFASASIISKAFWFWMNPLLKKGYHSPLKTDDVPSLSPEHRAERMSQLFQNNWPKPGENSTHPVVKTLVRCFWKQLAFTAFLAIVRLSVLYVGPTLIQRFVNFTSGERSSLYEGYYLVLILLVAKFVEVLSSHQFNFHTQKLGMLIRSTLITSLYRKGLRLSGSARQAHGVGQIVNYMAVDAQQLSDMMLQLHFLWLMPLQIIVALVILYQYLGTSTLAAFAGLALVIAFVAFRTKKNNRYQFNIMKNRDSRMKATNEMLSYMRVIKFQAWEEHFNKRIQSFRETEYGWLTKFMYSVSANIIVLWSTPALIATITFGSAILFRFPLSVASVFTTTSLLKMLQEPIRTFPQSMISLSQAIISLERLDRYMTSKELVDNSVERVVGCDGDIAVEVKDGRFSWDDENGEEVVKNLNLEIRKGELAAIVGTVGSGKSSLLAAILVNVTDSCKPTHFPVYRSEYVVALLTLPKHHGFRTERYKKIYCWFAHEQREIQRSYQGLLLGERLEMMEFGDQTEIGERGINLSGGQKQRIQLARAVYQDCDIYLLDDVFSAVDAHTGSEIFKECVRGVLRDKTIMLVTHQVDFLHNVDQILVMREGMIVQSGKYNSLLDSGMDFKALVTAHEASMELVDVETAENKTSPSISTQKSFKQGEENGENNSQEKSEPNGGSSKLIKEEQRETGKVSLSVYKLYCTESFGWSGVVAVMFFSLAWQGTLMSSDYWLAYETSEKHAASFNPSLFIEVYAIISVVAFVLVLLRSILAAVMGLKTSQIFFRQILHSILHAPMSFFDTTPSGRILTRASTDQTNVDILIPFFMSITISMYITLLSIIIVTCQYAWPTVILLIPLGWLNIWYRGYYLSTSRELTRLDSITKAPVIHHFSESITGVMTIRCFRQESFSQENVNRVNANLRMDFHNNGSNEWLGFRLELIGSFILCMSAMFMIVLPSNIIKPENVGLALSYGLSLNSVLYWAIYMSCFLENKMVSVERIKQFTVIPSEAEWRKKDFLPPPNWPTHGNVELKNLQVRYRPDTPLVLKGITLSITGGEKIGVVGRTGGGKSTLIQVLFRLVEPSGGKIIIDGIDISALGLHDLRSRFGIIPQEPVLFEGTVRSNIDPTGLYSDDEIWKSLERCQLKDVVAAKPGKLDSAVIDNGDNWSVGQRQLLCLGRVMLKRSRLLFLDEATASVDSYTDGRAKEFDSPSHLLERPSLFGALVQEYANRSSEL</sequence>
<dbReference type="CDD" id="cd03244">
    <property type="entry name" value="ABCC_MRP_domain2"/>
    <property type="match status" value="1"/>
</dbReference>
<evidence type="ECO:0000256" key="8">
    <source>
        <dbReference type="ARBA" id="ARBA00022840"/>
    </source>
</evidence>
<dbReference type="Gene3D" id="3.40.50.300">
    <property type="entry name" value="P-loop containing nucleotide triphosphate hydrolases"/>
    <property type="match status" value="2"/>
</dbReference>
<evidence type="ECO:0000256" key="1">
    <source>
        <dbReference type="ARBA" id="ARBA00004141"/>
    </source>
</evidence>
<dbReference type="GO" id="GO:0016887">
    <property type="term" value="F:ATP hydrolysis activity"/>
    <property type="evidence" value="ECO:0007669"/>
    <property type="project" value="InterPro"/>
</dbReference>
<dbReference type="PANTHER" id="PTHR24223:SF362">
    <property type="entry name" value="ABC TRANSPORTER C FAMILY MEMBER 4"/>
    <property type="match status" value="1"/>
</dbReference>
<dbReference type="SUPFAM" id="SSF90123">
    <property type="entry name" value="ABC transporter transmembrane region"/>
    <property type="match status" value="2"/>
</dbReference>
<proteinExistence type="inferred from homology"/>
<evidence type="ECO:0000256" key="3">
    <source>
        <dbReference type="ARBA" id="ARBA00012191"/>
    </source>
</evidence>
<dbReference type="InterPro" id="IPR003593">
    <property type="entry name" value="AAA+_ATPase"/>
</dbReference>
<evidence type="ECO:0000259" key="15">
    <source>
        <dbReference type="PROSITE" id="PS50893"/>
    </source>
</evidence>
<feature type="transmembrane region" description="Helical" evidence="14">
    <location>
        <begin position="1176"/>
        <end position="1196"/>
    </location>
</feature>
<dbReference type="InterPro" id="IPR036640">
    <property type="entry name" value="ABC1_TM_sf"/>
</dbReference>
<gene>
    <name evidence="17" type="ORF">Scaly_0320000</name>
</gene>
<feature type="transmembrane region" description="Helical" evidence="14">
    <location>
        <begin position="363"/>
        <end position="380"/>
    </location>
</feature>
<dbReference type="PROSITE" id="PS00211">
    <property type="entry name" value="ABC_TRANSPORTER_1"/>
    <property type="match status" value="1"/>
</dbReference>
<keyword evidence="11 14" id="KW-0472">Membrane</keyword>
<feature type="transmembrane region" description="Helical" evidence="14">
    <location>
        <begin position="94"/>
        <end position="119"/>
    </location>
</feature>
<feature type="region of interest" description="Disordered" evidence="13">
    <location>
        <begin position="881"/>
        <end position="923"/>
    </location>
</feature>
<dbReference type="InterPro" id="IPR017871">
    <property type="entry name" value="ABC_transporter-like_CS"/>
</dbReference>
<feature type="transmembrane region" description="Helical" evidence="14">
    <location>
        <begin position="990"/>
        <end position="1014"/>
    </location>
</feature>
<dbReference type="EMBL" id="JACGWM010000002">
    <property type="protein sequence ID" value="KAL0389629.1"/>
    <property type="molecule type" value="Genomic_DNA"/>
</dbReference>
<dbReference type="SMART" id="SM00382">
    <property type="entry name" value="AAA"/>
    <property type="match status" value="2"/>
</dbReference>
<dbReference type="Gene3D" id="1.20.1560.10">
    <property type="entry name" value="ABC transporter type 1, transmembrane domain"/>
    <property type="match status" value="2"/>
</dbReference>
<dbReference type="InterPro" id="IPR027417">
    <property type="entry name" value="P-loop_NTPase"/>
</dbReference>
<evidence type="ECO:0000256" key="14">
    <source>
        <dbReference type="SAM" id="Phobius"/>
    </source>
</evidence>
<evidence type="ECO:0000313" key="17">
    <source>
        <dbReference type="EMBL" id="KAL0389629.1"/>
    </source>
</evidence>
<dbReference type="EC" id="7.6.2.2" evidence="3"/>
<evidence type="ECO:0000256" key="10">
    <source>
        <dbReference type="ARBA" id="ARBA00022989"/>
    </source>
</evidence>
<evidence type="ECO:0000256" key="5">
    <source>
        <dbReference type="ARBA" id="ARBA00022692"/>
    </source>
</evidence>
<feature type="domain" description="ABC transmembrane type-1" evidence="16">
    <location>
        <begin position="990"/>
        <end position="1228"/>
    </location>
</feature>
<evidence type="ECO:0000256" key="12">
    <source>
        <dbReference type="ARBA" id="ARBA00034018"/>
    </source>
</evidence>
<evidence type="ECO:0000256" key="2">
    <source>
        <dbReference type="ARBA" id="ARBA00009726"/>
    </source>
</evidence>
<dbReference type="Pfam" id="PF00005">
    <property type="entry name" value="ABC_tran"/>
    <property type="match status" value="2"/>
</dbReference>
<feature type="transmembrane region" description="Helical" evidence="14">
    <location>
        <begin position="195"/>
        <end position="217"/>
    </location>
</feature>
<accession>A0AAW2SBW1</accession>
<name>A0AAW2SBW1_9LAMI</name>
<dbReference type="InterPro" id="IPR050173">
    <property type="entry name" value="ABC_transporter_C-like"/>
</dbReference>
<feature type="domain" description="ABC transmembrane type-1" evidence="16">
    <location>
        <begin position="326"/>
        <end position="606"/>
    </location>
</feature>
<comment type="caution">
    <text evidence="17">The sequence shown here is derived from an EMBL/GenBank/DDBJ whole genome shotgun (WGS) entry which is preliminary data.</text>
</comment>
<evidence type="ECO:0000259" key="16">
    <source>
        <dbReference type="PROSITE" id="PS50929"/>
    </source>
</evidence>
<dbReference type="InterPro" id="IPR011527">
    <property type="entry name" value="ABC1_TM_dom"/>
</dbReference>
<dbReference type="InterPro" id="IPR044746">
    <property type="entry name" value="ABCC_6TM_D1"/>
</dbReference>
<comment type="catalytic activity">
    <reaction evidence="12">
        <text>ATP + H2O + xenobioticSide 1 = ADP + phosphate + xenobioticSide 2.</text>
        <dbReference type="EC" id="7.6.2.2"/>
    </reaction>
</comment>
<protein>
    <recommendedName>
        <fullName evidence="3">ABC-type xenobiotic transporter</fullName>
        <ecNumber evidence="3">7.6.2.2</ecNumber>
    </recommendedName>
</protein>
<evidence type="ECO:0000256" key="9">
    <source>
        <dbReference type="ARBA" id="ARBA00022967"/>
    </source>
</evidence>
<reference evidence="17" key="1">
    <citation type="submission" date="2020-06" db="EMBL/GenBank/DDBJ databases">
        <authorList>
            <person name="Li T."/>
            <person name="Hu X."/>
            <person name="Zhang T."/>
            <person name="Song X."/>
            <person name="Zhang H."/>
            <person name="Dai N."/>
            <person name="Sheng W."/>
            <person name="Hou X."/>
            <person name="Wei L."/>
        </authorList>
    </citation>
    <scope>NUCLEOTIDE SEQUENCE</scope>
    <source>
        <strain evidence="17">KEN8</strain>
        <tissue evidence="17">Leaf</tissue>
    </source>
</reference>
<feature type="transmembrane region" description="Helical" evidence="14">
    <location>
        <begin position="161"/>
        <end position="183"/>
    </location>
</feature>
<dbReference type="SUPFAM" id="SSF52540">
    <property type="entry name" value="P-loop containing nucleoside triphosphate hydrolases"/>
    <property type="match status" value="2"/>
</dbReference>
<dbReference type="FunFam" id="1.20.1560.10:FF:000002">
    <property type="entry name" value="ABC transporter C family member 5"/>
    <property type="match status" value="1"/>
</dbReference>
<evidence type="ECO:0000256" key="6">
    <source>
        <dbReference type="ARBA" id="ARBA00022737"/>
    </source>
</evidence>
<feature type="transmembrane region" description="Helical" evidence="14">
    <location>
        <begin position="1202"/>
        <end position="1220"/>
    </location>
</feature>
<feature type="domain" description="ABC transporter" evidence="15">
    <location>
        <begin position="640"/>
        <end position="869"/>
    </location>
</feature>
<comment type="subcellular location">
    <subcellularLocation>
        <location evidence="1">Membrane</location>
        <topology evidence="1">Multi-pass membrane protein</topology>
    </subcellularLocation>
</comment>
<keyword evidence="9" id="KW-1278">Translocase</keyword>
<dbReference type="GO" id="GO:0005524">
    <property type="term" value="F:ATP binding"/>
    <property type="evidence" value="ECO:0007669"/>
    <property type="project" value="UniProtKB-KW"/>
</dbReference>
<dbReference type="GO" id="GO:0008559">
    <property type="term" value="F:ABC-type xenobiotic transporter activity"/>
    <property type="evidence" value="ECO:0007669"/>
    <property type="project" value="UniProtKB-EC"/>
</dbReference>
<keyword evidence="5 14" id="KW-0812">Transmembrane</keyword>
<keyword evidence="4" id="KW-0813">Transport</keyword>
<keyword evidence="6" id="KW-0677">Repeat</keyword>
<feature type="transmembrane region" description="Helical" evidence="14">
    <location>
        <begin position="1057"/>
        <end position="1077"/>
    </location>
</feature>
<evidence type="ECO:0000256" key="7">
    <source>
        <dbReference type="ARBA" id="ARBA00022741"/>
    </source>
</evidence>
<feature type="transmembrane region" description="Helical" evidence="14">
    <location>
        <begin position="42"/>
        <end position="61"/>
    </location>
</feature>
<dbReference type="FunFam" id="3.40.50.300:FF:000163">
    <property type="entry name" value="Multidrug resistance-associated protein member 4"/>
    <property type="match status" value="1"/>
</dbReference>
<feature type="transmembrane region" description="Helical" evidence="14">
    <location>
        <begin position="542"/>
        <end position="563"/>
    </location>
</feature>
<feature type="domain" description="ABC transporter" evidence="15">
    <location>
        <begin position="1265"/>
        <end position="1462"/>
    </location>
</feature>
<dbReference type="FunFam" id="1.20.1560.10:FF:000003">
    <property type="entry name" value="ABC transporter C family member 10"/>
    <property type="match status" value="1"/>
</dbReference>
<evidence type="ECO:0000256" key="13">
    <source>
        <dbReference type="SAM" id="MobiDB-lite"/>
    </source>
</evidence>
<dbReference type="PROSITE" id="PS50929">
    <property type="entry name" value="ABC_TM1F"/>
    <property type="match status" value="2"/>
</dbReference>
<dbReference type="PROSITE" id="PS50893">
    <property type="entry name" value="ABC_TRANSPORTER_2"/>
    <property type="match status" value="2"/>
</dbReference>
<feature type="compositionally biased region" description="Polar residues" evidence="13">
    <location>
        <begin position="884"/>
        <end position="896"/>
    </location>
</feature>
<keyword evidence="8" id="KW-0067">ATP-binding</keyword>
<feature type="transmembrane region" description="Helical" evidence="14">
    <location>
        <begin position="443"/>
        <end position="461"/>
    </location>
</feature>
<keyword evidence="7" id="KW-0547">Nucleotide-binding</keyword>
<dbReference type="Pfam" id="PF00664">
    <property type="entry name" value="ABC_membrane"/>
    <property type="match status" value="2"/>
</dbReference>